<reference evidence="3 4" key="1">
    <citation type="submission" date="2024-10" db="EMBL/GenBank/DDBJ databases">
        <title>The Natural Products Discovery Center: Release of the First 8490 Sequenced Strains for Exploring Actinobacteria Biosynthetic Diversity.</title>
        <authorList>
            <person name="Kalkreuter E."/>
            <person name="Kautsar S.A."/>
            <person name="Yang D."/>
            <person name="Bader C.D."/>
            <person name="Teijaro C.N."/>
            <person name="Fluegel L."/>
            <person name="Davis C.M."/>
            <person name="Simpson J.R."/>
            <person name="Lauterbach L."/>
            <person name="Steele A.D."/>
            <person name="Gui C."/>
            <person name="Meng S."/>
            <person name="Li G."/>
            <person name="Viehrig K."/>
            <person name="Ye F."/>
            <person name="Su P."/>
            <person name="Kiefer A.F."/>
            <person name="Nichols A."/>
            <person name="Cepeda A.J."/>
            <person name="Yan W."/>
            <person name="Fan B."/>
            <person name="Jiang Y."/>
            <person name="Adhikari A."/>
            <person name="Zheng C.-J."/>
            <person name="Schuster L."/>
            <person name="Cowan T.M."/>
            <person name="Smanski M.J."/>
            <person name="Chevrette M.G."/>
            <person name="De Carvalho L.P.S."/>
            <person name="Shen B."/>
        </authorList>
    </citation>
    <scope>NUCLEOTIDE SEQUENCE [LARGE SCALE GENOMIC DNA]</scope>
    <source>
        <strain evidence="3 4">NPDC003029</strain>
    </source>
</reference>
<sequence>MTAPPKQPPRLSPGAARLSAALHARAERATLPRATVMEAFTAALLGAARSDNSRTALATLLEELSDTGVLRLPHGQAGKWDAGRPALPGHIRLPAVTPPKPTPAATRRSYRPELDWAQTARLTTAHCEVVALINRWFRDTSNRLELRAPISLRERSYEIFFQDEKRLDALISGALFAPGRLTLEQLGTYREPPPLAFRQLGDGDTLLVAENSDTYATLRDLLTPNPGRTKAVAFGSGRAFEASIETAKEIRGIQRILYYGDLDAEGLSIPARASVTATQCGLPPVEPATALYDLLLNHTSTPGQPVSGERAHTLTTWLPSRQRQKTHEVLMSGRRIAQEATNRNQLAGNAVWFP</sequence>
<dbReference type="InterPro" id="IPR024534">
    <property type="entry name" value="JetD_C"/>
</dbReference>
<feature type="region of interest" description="Disordered" evidence="1">
    <location>
        <begin position="91"/>
        <end position="110"/>
    </location>
</feature>
<dbReference type="EMBL" id="JBIAPK010000004">
    <property type="protein sequence ID" value="MFF3340375.1"/>
    <property type="molecule type" value="Genomic_DNA"/>
</dbReference>
<protein>
    <submittedName>
        <fullName evidence="3">Wadjet anti-phage system protein JetD domain-containing protein</fullName>
    </submittedName>
</protein>
<evidence type="ECO:0000313" key="3">
    <source>
        <dbReference type="EMBL" id="MFF3340375.1"/>
    </source>
</evidence>
<proteinExistence type="predicted"/>
<evidence type="ECO:0000313" key="4">
    <source>
        <dbReference type="Proteomes" id="UP001601976"/>
    </source>
</evidence>
<name>A0ABW6RFQ8_9ACTN</name>
<evidence type="ECO:0000256" key="1">
    <source>
        <dbReference type="SAM" id="MobiDB-lite"/>
    </source>
</evidence>
<dbReference type="RefSeq" id="WP_387896030.1">
    <property type="nucleotide sequence ID" value="NZ_JBIAPK010000004.1"/>
</dbReference>
<dbReference type="Proteomes" id="UP001601976">
    <property type="component" value="Unassembled WGS sequence"/>
</dbReference>
<gene>
    <name evidence="3" type="ORF">ACFYWW_16805</name>
</gene>
<evidence type="ECO:0000259" key="2">
    <source>
        <dbReference type="Pfam" id="PF09983"/>
    </source>
</evidence>
<organism evidence="3 4">
    <name type="scientific">Streptomyces flavidovirens</name>
    <dbReference type="NCBI Taxonomy" id="67298"/>
    <lineage>
        <taxon>Bacteria</taxon>
        <taxon>Bacillati</taxon>
        <taxon>Actinomycetota</taxon>
        <taxon>Actinomycetes</taxon>
        <taxon>Kitasatosporales</taxon>
        <taxon>Streptomycetaceae</taxon>
        <taxon>Streptomyces</taxon>
    </lineage>
</organism>
<feature type="domain" description="Wadjet protein JetD C-terminal" evidence="2">
    <location>
        <begin position="202"/>
        <end position="298"/>
    </location>
</feature>
<dbReference type="Pfam" id="PF09983">
    <property type="entry name" value="JetD_C"/>
    <property type="match status" value="1"/>
</dbReference>
<comment type="caution">
    <text evidence="3">The sequence shown here is derived from an EMBL/GenBank/DDBJ whole genome shotgun (WGS) entry which is preliminary data.</text>
</comment>
<accession>A0ABW6RFQ8</accession>
<keyword evidence="4" id="KW-1185">Reference proteome</keyword>